<gene>
    <name evidence="2" type="ORF">Ae201684_003219</name>
</gene>
<dbReference type="PANTHER" id="PTHR31252:SF11">
    <property type="entry name" value="DUF4419 DOMAIN-CONTAINING PROTEIN"/>
    <property type="match status" value="1"/>
</dbReference>
<feature type="region of interest" description="Disordered" evidence="1">
    <location>
        <begin position="377"/>
        <end position="400"/>
    </location>
</feature>
<keyword evidence="3" id="KW-1185">Reference proteome</keyword>
<evidence type="ECO:0000256" key="1">
    <source>
        <dbReference type="SAM" id="MobiDB-lite"/>
    </source>
</evidence>
<evidence type="ECO:0008006" key="4">
    <source>
        <dbReference type="Google" id="ProtNLM"/>
    </source>
</evidence>
<evidence type="ECO:0000313" key="2">
    <source>
        <dbReference type="EMBL" id="KAF0741536.1"/>
    </source>
</evidence>
<sequence>MITFPVSQVQVSAVENTLDPSNGHTILSSLKEFKKEGCQDILQATPIENSFVASTSSFVRGVIQAYNQHHNLEIRPDDVWLAIMVQFGLYVNGNAEKLRSALVKHEGQKELVVVDNATLQSADYGKLATRMVYAMEEHLVDRALGEWILPSFSTTTDNDKIVGSVVMMAAMKKYFSYKIQFLCGIPNVTLLGTVEDWEDIRARVDKLADFGEDLIEWTSMLSGILDEFVLSAKGNVNLDFWKRICHDVGEGSGTTYVCGWISVFSLFNQDGQWQGKKRTYTKWHIEDNVDETEFVNGLKPCRIWSEQVTSEYPLVDMDDIPAGYLTVDVVIDDNGTEHKALMFAGHMAYQVHDQSTIAPHLSWAIALKNGVPLSDEDEHDNVFGVPKRKSKITPPTTSKN</sequence>
<dbReference type="VEuPathDB" id="FungiDB:AeMF1_000382"/>
<dbReference type="Pfam" id="PF14388">
    <property type="entry name" value="DUF4419"/>
    <property type="match status" value="1"/>
</dbReference>
<evidence type="ECO:0000313" key="3">
    <source>
        <dbReference type="Proteomes" id="UP000481153"/>
    </source>
</evidence>
<proteinExistence type="predicted"/>
<organism evidence="2 3">
    <name type="scientific">Aphanomyces euteiches</name>
    <dbReference type="NCBI Taxonomy" id="100861"/>
    <lineage>
        <taxon>Eukaryota</taxon>
        <taxon>Sar</taxon>
        <taxon>Stramenopiles</taxon>
        <taxon>Oomycota</taxon>
        <taxon>Saprolegniomycetes</taxon>
        <taxon>Saprolegniales</taxon>
        <taxon>Verrucalvaceae</taxon>
        <taxon>Aphanomyces</taxon>
    </lineage>
</organism>
<dbReference type="AlphaFoldDB" id="A0A6G0XMS0"/>
<name>A0A6G0XMS0_9STRA</name>
<reference evidence="2 3" key="1">
    <citation type="submission" date="2019-07" db="EMBL/GenBank/DDBJ databases">
        <title>Genomics analysis of Aphanomyces spp. identifies a new class of oomycete effector associated with host adaptation.</title>
        <authorList>
            <person name="Gaulin E."/>
        </authorList>
    </citation>
    <scope>NUCLEOTIDE SEQUENCE [LARGE SCALE GENOMIC DNA]</scope>
    <source>
        <strain evidence="2 3">ATCC 201684</strain>
    </source>
</reference>
<protein>
    <recommendedName>
        <fullName evidence="4">DUF4419 domain-containing protein</fullName>
    </recommendedName>
</protein>
<accession>A0A6G0XMS0</accession>
<comment type="caution">
    <text evidence="2">The sequence shown here is derived from an EMBL/GenBank/DDBJ whole genome shotgun (WGS) entry which is preliminary data.</text>
</comment>
<dbReference type="InterPro" id="IPR025533">
    <property type="entry name" value="DUF4419"/>
</dbReference>
<dbReference type="EMBL" id="VJMJ01000036">
    <property type="protein sequence ID" value="KAF0741536.1"/>
    <property type="molecule type" value="Genomic_DNA"/>
</dbReference>
<dbReference type="Proteomes" id="UP000481153">
    <property type="component" value="Unassembled WGS sequence"/>
</dbReference>
<dbReference type="PANTHER" id="PTHR31252">
    <property type="entry name" value="DUF4419 DOMAIN-CONTAINING PROTEIN"/>
    <property type="match status" value="1"/>
</dbReference>